<organism evidence="2 3">
    <name type="scientific">Halanaerobium saccharolyticum</name>
    <dbReference type="NCBI Taxonomy" id="43595"/>
    <lineage>
        <taxon>Bacteria</taxon>
        <taxon>Bacillati</taxon>
        <taxon>Bacillota</taxon>
        <taxon>Clostridia</taxon>
        <taxon>Halanaerobiales</taxon>
        <taxon>Halanaerobiaceae</taxon>
        <taxon>Halanaerobium</taxon>
    </lineage>
</organism>
<dbReference type="AlphaFoldDB" id="A0A4R6RMP7"/>
<dbReference type="Pfam" id="PF14261">
    <property type="entry name" value="DUF4351"/>
    <property type="match status" value="1"/>
</dbReference>
<proteinExistence type="predicted"/>
<protein>
    <submittedName>
        <fullName evidence="2">Uncharacterized protein DUF4351</fullName>
    </submittedName>
</protein>
<evidence type="ECO:0000313" key="2">
    <source>
        <dbReference type="EMBL" id="TDP87850.1"/>
    </source>
</evidence>
<gene>
    <name evidence="2" type="ORF">C7957_1377</name>
</gene>
<sequence length="287" mass="33462">MQQFDVTAHNYDFVFKDSFSLFKNDIGDFLKVELPGIVSYLETEFSEIETSTERMDLNFKLEDGSILHLEEEIEVSVDDLIRFASYDLKLYNRYRDRIQTIILCIKGYPAAEAAFNAGSLGYNTTVVNMSDKDGKEKMKELREKIEKGEEINYLELIFLPLMNSDQDMVKRVKETIELEDKLDADQKFKNNLAALTIVLCDKFLSSENMIELWRDRKMVKFFKYVEDQGKNEEAKMLMLRQIKAKFGDSDNEIIDLINKAELSKIEDLSEKIITADSKEEIIDFLKH</sequence>
<name>A0A4R6RMP7_9FIRM</name>
<dbReference type="EMBL" id="SNXX01000037">
    <property type="protein sequence ID" value="TDP87850.1"/>
    <property type="molecule type" value="Genomic_DNA"/>
</dbReference>
<reference evidence="2 3" key="1">
    <citation type="submission" date="2019-03" db="EMBL/GenBank/DDBJ databases">
        <title>Subsurface microbial communities from deep shales in Ohio and West Virginia, USA.</title>
        <authorList>
            <person name="Wrighton K."/>
        </authorList>
    </citation>
    <scope>NUCLEOTIDE SEQUENCE [LARGE SCALE GENOMIC DNA]</scope>
    <source>
        <strain evidence="2 3">MSL 7</strain>
    </source>
</reference>
<comment type="caution">
    <text evidence="2">The sequence shown here is derived from an EMBL/GenBank/DDBJ whole genome shotgun (WGS) entry which is preliminary data.</text>
</comment>
<dbReference type="RefSeq" id="WP_133531182.1">
    <property type="nucleotide sequence ID" value="NZ_JBQPXQ010000006.1"/>
</dbReference>
<evidence type="ECO:0000313" key="3">
    <source>
        <dbReference type="Proteomes" id="UP000295176"/>
    </source>
</evidence>
<dbReference type="InterPro" id="IPR025587">
    <property type="entry name" value="DUF4351"/>
</dbReference>
<feature type="domain" description="DUF4351" evidence="1">
    <location>
        <begin position="228"/>
        <end position="282"/>
    </location>
</feature>
<evidence type="ECO:0000259" key="1">
    <source>
        <dbReference type="Pfam" id="PF14261"/>
    </source>
</evidence>
<dbReference type="Proteomes" id="UP000295176">
    <property type="component" value="Unassembled WGS sequence"/>
</dbReference>
<accession>A0A4R6RMP7</accession>